<protein>
    <submittedName>
        <fullName evidence="5">Protein bicaudal D-like protein 1</fullName>
    </submittedName>
</protein>
<dbReference type="GO" id="GO:0072393">
    <property type="term" value="P:microtubule anchoring at microtubule organizing center"/>
    <property type="evidence" value="ECO:0007669"/>
    <property type="project" value="TreeGrafter"/>
</dbReference>
<sequence length="839" mass="94641">MPSVALEELREKSGKRAQSSAEKKRCVEDLGLTEKGPAMELEELRAEIARLSSALEEASAANIKAGEYGLQILDEKQQLEVKLVQLQAQYDAAKAEVDATKKALAQFQSQQKSVVKSEIDHEESLLEETMNREQEYVARISALELELKNTQQELDRYRSDLERLQTLHTNASETALDLDSQKKHLKEELRELKLREQRLLNDYSELEEENIGLQKQVSNLRSAQVEFEAMKMEVKRLLDETDQLQADKEEANKLTIVAQKHLEDALLSVQQERDQKLAYKKELEQMRNAEHLQQLNSMLFGLQANSDDDTQALKQLESSFIAENNDFGKMPPKGADLFSEIHGDMHGRIAELEAKNDQLALSLKDAERDISFVVPVLKKLELESSFIAENNDFGKMPPKGADLFSEIHGDMHGRIAELEAKNDQLALSLKDAERDISFVVPVLKKLEVMSTPELDHSQLKQLCDDALTKIEQLTESTSKVGLGGKQLDILKADLRTAVLAAGANNAKVAAAQDLMIAVADFLYRLYHQLVSTHGLEADKNAAEVMKKLRQFAKDNAESEEIAQLDEGVESGTETESGRSPRIMLNLQRHVISSNFAKAMNEQLGGDRVEDIVTESDLRERIVPADSDIFKVSDCLTELSKIVRRTVENAMNARVENEDQQELTLNNMKLRSLLATKRDQIATLRTVLKSNKLTAESALASLKDKYESEKAITHDLLERLRRELKAFKEDAATFASHRAMFTARCEELQAQVDEMAANQRAAEDEKRTLNSLLRMAIQQKLALTQRLEDLEVDRERQTFKRGNKASGRPGSGSDGSGQLHRVRYPGQNTQQQQRNLKRDY</sequence>
<evidence type="ECO:0000313" key="6">
    <source>
        <dbReference type="Proteomes" id="UP000031036"/>
    </source>
</evidence>
<comment type="similarity">
    <text evidence="1">Belongs to the BicD family.</text>
</comment>
<dbReference type="GO" id="GO:0034452">
    <property type="term" value="F:dynactin binding"/>
    <property type="evidence" value="ECO:0007669"/>
    <property type="project" value="TreeGrafter"/>
</dbReference>
<dbReference type="PANTHER" id="PTHR31233:SF6">
    <property type="entry name" value="PROTEIN BICAUDAL D"/>
    <property type="match status" value="1"/>
</dbReference>
<dbReference type="STRING" id="6265.A0A0B2USZ6"/>
<keyword evidence="2 3" id="KW-0175">Coiled coil</keyword>
<dbReference type="GO" id="GO:0005794">
    <property type="term" value="C:Golgi apparatus"/>
    <property type="evidence" value="ECO:0007669"/>
    <property type="project" value="TreeGrafter"/>
</dbReference>
<evidence type="ECO:0000256" key="1">
    <source>
        <dbReference type="ARBA" id="ARBA00010061"/>
    </source>
</evidence>
<dbReference type="Pfam" id="PF09730">
    <property type="entry name" value="BicD"/>
    <property type="match status" value="2"/>
</dbReference>
<dbReference type="GO" id="GO:0070840">
    <property type="term" value="F:dynein complex binding"/>
    <property type="evidence" value="ECO:0007669"/>
    <property type="project" value="InterPro"/>
</dbReference>
<dbReference type="Gene3D" id="6.10.250.2470">
    <property type="match status" value="1"/>
</dbReference>
<dbReference type="GO" id="GO:0008093">
    <property type="term" value="F:cytoskeletal anchor activity"/>
    <property type="evidence" value="ECO:0007669"/>
    <property type="project" value="InterPro"/>
</dbReference>
<feature type="region of interest" description="Disordered" evidence="4">
    <location>
        <begin position="559"/>
        <end position="578"/>
    </location>
</feature>
<feature type="region of interest" description="Disordered" evidence="4">
    <location>
        <begin position="1"/>
        <end position="24"/>
    </location>
</feature>
<dbReference type="AlphaFoldDB" id="A0A0B2USZ6"/>
<dbReference type="OrthoDB" id="10069295at2759"/>
<evidence type="ECO:0000256" key="4">
    <source>
        <dbReference type="SAM" id="MobiDB-lite"/>
    </source>
</evidence>
<dbReference type="GO" id="GO:0070507">
    <property type="term" value="P:regulation of microtubule cytoskeleton organization"/>
    <property type="evidence" value="ECO:0007669"/>
    <property type="project" value="TreeGrafter"/>
</dbReference>
<dbReference type="Proteomes" id="UP000031036">
    <property type="component" value="Unassembled WGS sequence"/>
</dbReference>
<feature type="coiled-coil region" evidence="3">
    <location>
        <begin position="415"/>
        <end position="476"/>
    </location>
</feature>
<reference evidence="5 6" key="1">
    <citation type="submission" date="2014-11" db="EMBL/GenBank/DDBJ databases">
        <title>Genetic blueprint of the zoonotic pathogen Toxocara canis.</title>
        <authorList>
            <person name="Zhu X.-Q."/>
            <person name="Korhonen P.K."/>
            <person name="Cai H."/>
            <person name="Young N.D."/>
            <person name="Nejsum P."/>
            <person name="von Samson-Himmelstjerna G."/>
            <person name="Boag P.R."/>
            <person name="Tan P."/>
            <person name="Li Q."/>
            <person name="Min J."/>
            <person name="Yang Y."/>
            <person name="Wang X."/>
            <person name="Fang X."/>
            <person name="Hall R.S."/>
            <person name="Hofmann A."/>
            <person name="Sternberg P.W."/>
            <person name="Jex A.R."/>
            <person name="Gasser R.B."/>
        </authorList>
    </citation>
    <scope>NUCLEOTIDE SEQUENCE [LARGE SCALE GENOMIC DNA]</scope>
    <source>
        <strain evidence="5">PN_DK_2014</strain>
    </source>
</reference>
<dbReference type="EMBL" id="JPKZ01002967">
    <property type="protein sequence ID" value="KHN74156.1"/>
    <property type="molecule type" value="Genomic_DNA"/>
</dbReference>
<evidence type="ECO:0000256" key="3">
    <source>
        <dbReference type="SAM" id="Coils"/>
    </source>
</evidence>
<organism evidence="5 6">
    <name type="scientific">Toxocara canis</name>
    <name type="common">Canine roundworm</name>
    <dbReference type="NCBI Taxonomy" id="6265"/>
    <lineage>
        <taxon>Eukaryota</taxon>
        <taxon>Metazoa</taxon>
        <taxon>Ecdysozoa</taxon>
        <taxon>Nematoda</taxon>
        <taxon>Chromadorea</taxon>
        <taxon>Rhabditida</taxon>
        <taxon>Spirurina</taxon>
        <taxon>Ascaridomorpha</taxon>
        <taxon>Ascaridoidea</taxon>
        <taxon>Toxocaridae</taxon>
        <taxon>Toxocara</taxon>
    </lineage>
</organism>
<proteinExistence type="inferred from homology"/>
<feature type="compositionally biased region" description="Acidic residues" evidence="4">
    <location>
        <begin position="559"/>
        <end position="568"/>
    </location>
</feature>
<dbReference type="OMA" id="ARQDTFI"/>
<dbReference type="GO" id="GO:0005829">
    <property type="term" value="C:cytosol"/>
    <property type="evidence" value="ECO:0007669"/>
    <property type="project" value="TreeGrafter"/>
</dbReference>
<name>A0A0B2USZ6_TOXCA</name>
<evidence type="ECO:0000256" key="2">
    <source>
        <dbReference type="ARBA" id="ARBA00023054"/>
    </source>
</evidence>
<accession>A0A0B2USZ6</accession>
<feature type="coiled-coil region" evidence="3">
    <location>
        <begin position="41"/>
        <end position="289"/>
    </location>
</feature>
<keyword evidence="6" id="KW-1185">Reference proteome</keyword>
<evidence type="ECO:0000313" key="5">
    <source>
        <dbReference type="EMBL" id="KHN74156.1"/>
    </source>
</evidence>
<gene>
    <name evidence="5" type="primary">Bicd1</name>
    <name evidence="5" type="ORF">Tcan_06643</name>
</gene>
<feature type="region of interest" description="Disordered" evidence="4">
    <location>
        <begin position="793"/>
        <end position="839"/>
    </location>
</feature>
<dbReference type="InterPro" id="IPR018477">
    <property type="entry name" value="BICD"/>
</dbReference>
<comment type="caution">
    <text evidence="5">The sequence shown here is derived from an EMBL/GenBank/DDBJ whole genome shotgun (WGS) entry which is preliminary data.</text>
</comment>
<dbReference type="PANTHER" id="PTHR31233">
    <property type="entry name" value="BICAUDAL D FAMILY MEMBER"/>
    <property type="match status" value="1"/>
</dbReference>
<feature type="coiled-coil region" evidence="3">
    <location>
        <begin position="702"/>
        <end position="792"/>
    </location>
</feature>